<dbReference type="EMBL" id="LXQD01000336">
    <property type="protein sequence ID" value="RCJ20517.1"/>
    <property type="molecule type" value="Genomic_DNA"/>
</dbReference>
<feature type="domain" description="DUF6745" evidence="1">
    <location>
        <begin position="189"/>
        <end position="358"/>
    </location>
</feature>
<dbReference type="InterPro" id="IPR046633">
    <property type="entry name" value="DUF6745"/>
</dbReference>
<dbReference type="Pfam" id="PF20530">
    <property type="entry name" value="DUF6745"/>
    <property type="match status" value="1"/>
</dbReference>
<dbReference type="AlphaFoldDB" id="A0A367Q8M3"/>
<sequence>MSNQKFQKLTSEQEALILAYREKWKNIAFSTEHINNNASELVRALYSLVDKTNPKIIFCNSPYAAINEMLLLSSSHCQLNSNLVDDITKIINVQLHNFWKQTSLKRASSEYLKYLLPNLEDMDLEFYAEHSFNLLDIVLAMNQSELVWQLWSKNVNAVCISPFDWIYIAATFDFFVSELNCYYDSKVYQIIQQVLLIGGMIFPFDGFCFVCAHPTKLSFDNEYLLHAEGEAAIQFADGYSLYSYHGVTLPEKYGQLAPQQWESKWLLEEKNAELRRVLIQGIGYSRIIEELQAVELDSWQEYTLLKINSDIDVEPIYLLKMTCPSTQRIHVLRVPPDIKSAQDGICWVNWGIAPEEFSVQT</sequence>
<evidence type="ECO:0000313" key="2">
    <source>
        <dbReference type="EMBL" id="RCJ20517.1"/>
    </source>
</evidence>
<organism evidence="2 3">
    <name type="scientific">Nostoc minutum NIES-26</name>
    <dbReference type="NCBI Taxonomy" id="1844469"/>
    <lineage>
        <taxon>Bacteria</taxon>
        <taxon>Bacillati</taxon>
        <taxon>Cyanobacteriota</taxon>
        <taxon>Cyanophyceae</taxon>
        <taxon>Nostocales</taxon>
        <taxon>Nostocaceae</taxon>
        <taxon>Nostoc</taxon>
    </lineage>
</organism>
<protein>
    <recommendedName>
        <fullName evidence="1">DUF6745 domain-containing protein</fullName>
    </recommendedName>
</protein>
<proteinExistence type="predicted"/>
<keyword evidence="3" id="KW-1185">Reference proteome</keyword>
<reference evidence="2" key="1">
    <citation type="submission" date="2016-04" db="EMBL/GenBank/DDBJ databases">
        <authorList>
            <person name="Tabuchi Yagui T.R."/>
        </authorList>
    </citation>
    <scope>NUCLEOTIDE SEQUENCE [LARGE SCALE GENOMIC DNA]</scope>
    <source>
        <strain evidence="2">NIES-26</strain>
    </source>
</reference>
<name>A0A367Q8M3_9NOSO</name>
<accession>A0A367Q8M3</accession>
<dbReference type="Proteomes" id="UP000252107">
    <property type="component" value="Unassembled WGS sequence"/>
</dbReference>
<comment type="caution">
    <text evidence="2">The sequence shown here is derived from an EMBL/GenBank/DDBJ whole genome shotgun (WGS) entry which is preliminary data.</text>
</comment>
<evidence type="ECO:0000259" key="1">
    <source>
        <dbReference type="Pfam" id="PF20530"/>
    </source>
</evidence>
<gene>
    <name evidence="2" type="ORF">A6770_31370</name>
</gene>
<evidence type="ECO:0000313" key="3">
    <source>
        <dbReference type="Proteomes" id="UP000252107"/>
    </source>
</evidence>